<feature type="transmembrane region" description="Helical" evidence="2">
    <location>
        <begin position="913"/>
        <end position="930"/>
    </location>
</feature>
<protein>
    <recommendedName>
        <fullName evidence="5">Cation-transporting P-type ATPase C-terminal domain-containing protein</fullName>
    </recommendedName>
</protein>
<organism evidence="3 4">
    <name type="scientific">Coptotermes formosanus</name>
    <name type="common">Formosan subterranean termite</name>
    <dbReference type="NCBI Taxonomy" id="36987"/>
    <lineage>
        <taxon>Eukaryota</taxon>
        <taxon>Metazoa</taxon>
        <taxon>Ecdysozoa</taxon>
        <taxon>Arthropoda</taxon>
        <taxon>Hexapoda</taxon>
        <taxon>Insecta</taxon>
        <taxon>Pterygota</taxon>
        <taxon>Neoptera</taxon>
        <taxon>Polyneoptera</taxon>
        <taxon>Dictyoptera</taxon>
        <taxon>Blattodea</taxon>
        <taxon>Blattoidea</taxon>
        <taxon>Termitoidae</taxon>
        <taxon>Rhinotermitidae</taxon>
        <taxon>Coptotermes</taxon>
    </lineage>
</organism>
<comment type="caution">
    <text evidence="3">The sequence shown here is derived from an EMBL/GenBank/DDBJ whole genome shotgun (WGS) entry which is preliminary data.</text>
</comment>
<feature type="transmembrane region" description="Helical" evidence="2">
    <location>
        <begin position="88"/>
        <end position="111"/>
    </location>
</feature>
<dbReference type="FunCoup" id="A0A6L2PKC7">
    <property type="interactions" value="140"/>
</dbReference>
<dbReference type="InterPro" id="IPR039720">
    <property type="entry name" value="TMEM94"/>
</dbReference>
<proteinExistence type="predicted"/>
<feature type="transmembrane region" description="Helical" evidence="2">
    <location>
        <begin position="958"/>
        <end position="978"/>
    </location>
</feature>
<keyword evidence="2" id="KW-0812">Transmembrane</keyword>
<feature type="transmembrane region" description="Helical" evidence="2">
    <location>
        <begin position="1062"/>
        <end position="1084"/>
    </location>
</feature>
<dbReference type="PANTHER" id="PTHR13219:SF6">
    <property type="entry name" value="TRANSMEMBRANE PROTEIN 94"/>
    <property type="match status" value="1"/>
</dbReference>
<dbReference type="GO" id="GO:0000166">
    <property type="term" value="F:nucleotide binding"/>
    <property type="evidence" value="ECO:0007669"/>
    <property type="project" value="InterPro"/>
</dbReference>
<feature type="region of interest" description="Disordered" evidence="1">
    <location>
        <begin position="219"/>
        <end position="242"/>
    </location>
</feature>
<gene>
    <name evidence="3" type="ORF">Cfor_06317</name>
</gene>
<name>A0A6L2PKC7_COPFO</name>
<evidence type="ECO:0008006" key="5">
    <source>
        <dbReference type="Google" id="ProtNLM"/>
    </source>
</evidence>
<feature type="transmembrane region" description="Helical" evidence="2">
    <location>
        <begin position="1024"/>
        <end position="1046"/>
    </location>
</feature>
<feature type="transmembrane region" description="Helical" evidence="2">
    <location>
        <begin position="985"/>
        <end position="1004"/>
    </location>
</feature>
<dbReference type="Gene3D" id="3.40.1110.10">
    <property type="entry name" value="Calcium-transporting ATPase, cytoplasmic domain N"/>
    <property type="match status" value="1"/>
</dbReference>
<reference evidence="4" key="1">
    <citation type="submission" date="2020-01" db="EMBL/GenBank/DDBJ databases">
        <title>Draft genome sequence of the Termite Coptotermes fromosanus.</title>
        <authorList>
            <person name="Itakura S."/>
            <person name="Yosikawa Y."/>
            <person name="Umezawa K."/>
        </authorList>
    </citation>
    <scope>NUCLEOTIDE SEQUENCE [LARGE SCALE GENOMIC DNA]</scope>
</reference>
<dbReference type="EMBL" id="BLKM01000389">
    <property type="protein sequence ID" value="GFG32806.1"/>
    <property type="molecule type" value="Genomic_DNA"/>
</dbReference>
<feature type="compositionally biased region" description="Low complexity" evidence="1">
    <location>
        <begin position="219"/>
        <end position="228"/>
    </location>
</feature>
<evidence type="ECO:0000313" key="3">
    <source>
        <dbReference type="EMBL" id="GFG32806.1"/>
    </source>
</evidence>
<sequence length="1147" mass="129538">MLQDEEAPVLHAHEVYSPTLHSSHEPFSIPMARSPLCNKKYILQETPYLTNLRLALEQALDRPVTYHNRLRHLLMLTWVGVGHWTEMFLLQAAAVALPLLPVVFPIAWLILDSLGMARIQALVHMPSQSQHIPLDPFEEADLAEPKHHVAEIKWREIPGYLMDVLRGHGQIPSRSANLLHVLGSVTALCCVDKKGILSWPNPTAEKVFFLRNSSHTCHSSSTNSTMHTDPLPPGALEEDEQEDGMSKSSFMQHDYNSTQTVAEVLDLTHDRVSPFRLQFDDHTWKQHLNSLKPLGLAILLNTCNMATQEHYTQFCSHVTCEALYNEDLVPVTNRRCLCELAKQIGFMDQAQDVFKLEEQLSTFRHVQPEVVRRDIKFARSLSMAKLKFPFPHMVAVVMRDQSRGDLQLMSQGTADIILDSCVDYWDGHDLCPLSPADRKKVLDFYQRTSLTAYCTAFAYRPLSRGVSSHLSRVYLELPADSKHLYVSNRSPTPLAWDFHTILDPHCKSTLGHCHSTDSLLGNEAHEEDVSDVEGCFELQCNQVFIGMVTMQYQAQIDMVQLIEQLEGACIRFVHFSKENELRSRVFSEKMGLESGWNCHISLLSERNRYCYSLFVGFHKVMILGEACNSLPNSSKVLTILCSSCSSHIGNSRALSFSAPSAINLEFSQVKFEEDTHDWTEESLLNKSTADHSKDHQCHGSSQDSVLVHSMELPSQQDTWRSLSCLTDSTEQSAPINFIMSNRAKLPRGIDKIRPHLEQIDNVPLLVSLFTDCTPSVTREMLHIMQEYGEVVCVIGSSANADNMPIFLQADASLAVEPLYPQVCQKVAVFKETAPGEGPSPVELSRSLNSVACSISFRREDPISIFHLVMESRHYMQCVWNCVQFWVCCGVTVSAVQVLGIFLMLPPVLKTGSVLWLVCLVVPLLSLSLVASSTDPQVMQRATGKNQCVVDTQASDFLFVLWCYGFKFLPTVFIVVLFYAVTLSRFCGEIVIITNTTCTMVYPMPADSIPLELWGGWDRHQYSLLTSQHATLVLLVLHFVTISVSFVEREYSIWHRSPHRNKIWLLIVIITLSLQILYTGISLSSNNHSVQPGVEHIPWYILTLGLVSPLLIFLINELVKREEIKVNVRYQKRARLEFGTKLGMNSPF</sequence>
<feature type="transmembrane region" description="Helical" evidence="2">
    <location>
        <begin position="882"/>
        <end position="904"/>
    </location>
</feature>
<feature type="transmembrane region" description="Helical" evidence="2">
    <location>
        <begin position="1096"/>
        <end position="1114"/>
    </location>
</feature>
<evidence type="ECO:0000256" key="1">
    <source>
        <dbReference type="SAM" id="MobiDB-lite"/>
    </source>
</evidence>
<evidence type="ECO:0000313" key="4">
    <source>
        <dbReference type="Proteomes" id="UP000502823"/>
    </source>
</evidence>
<dbReference type="InParanoid" id="A0A6L2PKC7"/>
<dbReference type="InterPro" id="IPR023298">
    <property type="entry name" value="ATPase_P-typ_TM_dom_sf"/>
</dbReference>
<keyword evidence="4" id="KW-1185">Reference proteome</keyword>
<dbReference type="SUPFAM" id="SSF81665">
    <property type="entry name" value="Calcium ATPase, transmembrane domain M"/>
    <property type="match status" value="1"/>
</dbReference>
<dbReference type="Gene3D" id="1.20.1110.10">
    <property type="entry name" value="Calcium-transporting ATPase, transmembrane domain"/>
    <property type="match status" value="1"/>
</dbReference>
<dbReference type="Proteomes" id="UP000502823">
    <property type="component" value="Unassembled WGS sequence"/>
</dbReference>
<dbReference type="SUPFAM" id="SSF81660">
    <property type="entry name" value="Metal cation-transporting ATPase, ATP-binding domain N"/>
    <property type="match status" value="1"/>
</dbReference>
<dbReference type="PANTHER" id="PTHR13219">
    <property type="entry name" value="TRANSMEMBRANE PROTEIN 94"/>
    <property type="match status" value="1"/>
</dbReference>
<accession>A0A6L2PKC7</accession>
<evidence type="ECO:0000256" key="2">
    <source>
        <dbReference type="SAM" id="Phobius"/>
    </source>
</evidence>
<keyword evidence="2" id="KW-1133">Transmembrane helix</keyword>
<keyword evidence="2" id="KW-0472">Membrane</keyword>
<dbReference type="OrthoDB" id="5568754at2759"/>
<dbReference type="InterPro" id="IPR023299">
    <property type="entry name" value="ATPase_P-typ_cyto_dom_N"/>
</dbReference>
<dbReference type="AlphaFoldDB" id="A0A6L2PKC7"/>